<dbReference type="Pfam" id="PF17210">
    <property type="entry name" value="SdrD_B"/>
    <property type="match status" value="1"/>
</dbReference>
<dbReference type="EMBL" id="CP147247">
    <property type="protein sequence ID" value="WYJ91957.1"/>
    <property type="molecule type" value="Genomic_DNA"/>
</dbReference>
<comment type="subcellular location">
    <subcellularLocation>
        <location evidence="1">Secreted</location>
    </subcellularLocation>
</comment>
<feature type="domain" description="SD-repeat containing protein B" evidence="4">
    <location>
        <begin position="34"/>
        <end position="119"/>
    </location>
</feature>
<dbReference type="InterPro" id="IPR033764">
    <property type="entry name" value="Sdr_B"/>
</dbReference>
<dbReference type="Gene3D" id="2.60.40.10">
    <property type="entry name" value="Immunoglobulins"/>
    <property type="match status" value="2"/>
</dbReference>
<reference evidence="6" key="2">
    <citation type="submission" date="2017-05" db="EMBL/GenBank/DDBJ databases">
        <authorList>
            <consortium name="The Broad Institute Genomics Platform"/>
            <consortium name="The Broad Institute Genomic Center for Infectious Diseases"/>
            <person name="Earl A."/>
            <person name="Manson A."/>
            <person name="Schwartman J."/>
            <person name="Gilmore M."/>
            <person name="Abouelleil A."/>
            <person name="Cao P."/>
            <person name="Chapman S."/>
            <person name="Cusick C."/>
            <person name="Shea T."/>
            <person name="Young S."/>
            <person name="Neafsey D."/>
            <person name="Nusbaum C."/>
            <person name="Birren B."/>
        </authorList>
    </citation>
    <scope>NUCLEOTIDE SEQUENCE</scope>
    <source>
        <strain evidence="6">9E7_DIV0242</strain>
    </source>
</reference>
<name>A0A242K5S2_9ENTE</name>
<organism evidence="5">
    <name type="scientific">Candidatus Enterococcus clewellii</name>
    <dbReference type="NCBI Taxonomy" id="1834193"/>
    <lineage>
        <taxon>Bacteria</taxon>
        <taxon>Bacillati</taxon>
        <taxon>Bacillota</taxon>
        <taxon>Bacilli</taxon>
        <taxon>Lactobacillales</taxon>
        <taxon>Enterococcaceae</taxon>
        <taxon>Enterococcus</taxon>
    </lineage>
</organism>
<reference evidence="6" key="3">
    <citation type="submission" date="2024-03" db="EMBL/GenBank/DDBJ databases">
        <title>The Genome Sequence of Enterococcus sp. DIV0242b.</title>
        <authorList>
            <consortium name="The Broad Institute Genomics Platform"/>
            <consortium name="The Broad Institute Microbial Omics Core"/>
            <consortium name="The Broad Institute Genomic Center for Infectious Diseases"/>
            <person name="Earl A."/>
            <person name="Manson A."/>
            <person name="Gilmore M."/>
            <person name="Schwartman J."/>
            <person name="Shea T."/>
            <person name="Abouelleil A."/>
            <person name="Cao P."/>
            <person name="Chapman S."/>
            <person name="Cusick C."/>
            <person name="Young S."/>
            <person name="Neafsey D."/>
            <person name="Nusbaum C."/>
            <person name="Birren B."/>
        </authorList>
    </citation>
    <scope>NUCLEOTIDE SEQUENCE</scope>
    <source>
        <strain evidence="6">9E7_DIV0242</strain>
    </source>
</reference>
<evidence type="ECO:0000259" key="4">
    <source>
        <dbReference type="Pfam" id="PF17210"/>
    </source>
</evidence>
<evidence type="ECO:0000313" key="7">
    <source>
        <dbReference type="Proteomes" id="UP000195141"/>
    </source>
</evidence>
<evidence type="ECO:0000256" key="3">
    <source>
        <dbReference type="ARBA" id="ARBA00022729"/>
    </source>
</evidence>
<dbReference type="AlphaFoldDB" id="A0A242K5S2"/>
<dbReference type="InterPro" id="IPR013783">
    <property type="entry name" value="Ig-like_fold"/>
</dbReference>
<evidence type="ECO:0000313" key="5">
    <source>
        <dbReference type="EMBL" id="OTP15649.1"/>
    </source>
</evidence>
<dbReference type="SUPFAM" id="SSF117074">
    <property type="entry name" value="Hypothetical protein PA1324"/>
    <property type="match status" value="1"/>
</dbReference>
<dbReference type="RefSeq" id="WP_086348943.1">
    <property type="nucleotide sequence ID" value="NZ_CP147247.1"/>
</dbReference>
<keyword evidence="3" id="KW-0732">Signal</keyword>
<dbReference type="OrthoDB" id="2358825at2"/>
<sequence length="582" mass="63818">MGMKKWLVMIVCLLGTAVSLDTLETEAAANNTITGSVYHDINGNGVQELSKLEVGLAEQKVVLYQNLEDAQNSRNMLRTVTTNGLGIFSFSKLEKGSYYLRYDQNEGYTPTISENNVSDAYGQRIPGIVQVNVDKKLQLVYTTKLSLRRATSLNILPFGDVNWDGVMNADEEIVNGKTMIILDLRRLSNVLKSGELASIDLPSLLLNAVNGNVDIANSIYLRTTKNGEIINMPDVESGFYVMIRSPFNLTLSGMLENTAKISAILDIIQGKDITGILDHPELVSTGDIDTNSDNRYIKLLAQLLPQIANEFDKIDYASLLGEENAATIYESTEKLRKLGHLIDQLPATRFVKVNYFGHAYDLTGLQFKKTNQFFFGIKEYAAITGQVFTDTNLDGKKGTLEFLKAVTVTAYDESGTILAQTTSPGLLGEYKLDKLPYGQPIYLGVSESAPVYPEVVDGKPQALADKKIAAVYEFGRTDNVTTISQNIGIASLSDITVSVKTRDEAKNTATLTFSNKNSAAVTVNYEVNNEAAGSFDIKAKGLFAKEAVYNLPLDSLKAIGENQLKAKWTVGIYQGSLKLLDF</sequence>
<evidence type="ECO:0000256" key="1">
    <source>
        <dbReference type="ARBA" id="ARBA00004613"/>
    </source>
</evidence>
<protein>
    <recommendedName>
        <fullName evidence="4">SD-repeat containing protein B domain-containing protein</fullName>
    </recommendedName>
</protein>
<dbReference type="EMBL" id="NGMM01000003">
    <property type="protein sequence ID" value="OTP15649.1"/>
    <property type="molecule type" value="Genomic_DNA"/>
</dbReference>
<proteinExistence type="predicted"/>
<keyword evidence="7" id="KW-1185">Reference proteome</keyword>
<reference evidence="5" key="1">
    <citation type="submission" date="2017-05" db="EMBL/GenBank/DDBJ databases">
        <title>The Genome Sequence of Enterococcus sp. 9E7_DIV0242.</title>
        <authorList>
            <consortium name="The Broad Institute Genomics Platform"/>
            <consortium name="The Broad Institute Genomic Center for Infectious Diseases"/>
            <person name="Earl A."/>
            <person name="Manson A."/>
            <person name="Schwartman J."/>
            <person name="Gilmore M."/>
            <person name="Abouelleil A."/>
            <person name="Cao P."/>
            <person name="Chapman S."/>
            <person name="Cusick C."/>
            <person name="Shea T."/>
            <person name="Young S."/>
            <person name="Neafsey D."/>
            <person name="Nusbaum C."/>
            <person name="Birren B."/>
        </authorList>
    </citation>
    <scope>NUCLEOTIDE SEQUENCE [LARGE SCALE GENOMIC DNA]</scope>
    <source>
        <strain evidence="5">9E7_DIV0242</strain>
    </source>
</reference>
<gene>
    <name evidence="5" type="ORF">A5888_001863</name>
    <name evidence="6" type="ORF">A5888_003730</name>
</gene>
<dbReference type="Proteomes" id="UP000195141">
    <property type="component" value="Chromosome"/>
</dbReference>
<accession>A0A242K5S2</accession>
<dbReference type="GO" id="GO:0005576">
    <property type="term" value="C:extracellular region"/>
    <property type="evidence" value="ECO:0007669"/>
    <property type="project" value="UniProtKB-SubCell"/>
</dbReference>
<evidence type="ECO:0000313" key="6">
    <source>
        <dbReference type="EMBL" id="WYJ91957.1"/>
    </source>
</evidence>
<evidence type="ECO:0000256" key="2">
    <source>
        <dbReference type="ARBA" id="ARBA00022525"/>
    </source>
</evidence>
<keyword evidence="2" id="KW-0964">Secreted</keyword>